<feature type="transmembrane region" description="Helical" evidence="1">
    <location>
        <begin position="67"/>
        <end position="85"/>
    </location>
</feature>
<feature type="transmembrane region" description="Helical" evidence="1">
    <location>
        <begin position="21"/>
        <end position="43"/>
    </location>
</feature>
<dbReference type="Proteomes" id="UP001442494">
    <property type="component" value="Unassembled WGS sequence"/>
</dbReference>
<organism evidence="3 4">
    <name type="scientific">Funiculus sociatus GB2-A5</name>
    <dbReference type="NCBI Taxonomy" id="2933946"/>
    <lineage>
        <taxon>Bacteria</taxon>
        <taxon>Bacillati</taxon>
        <taxon>Cyanobacteriota</taxon>
        <taxon>Cyanophyceae</taxon>
        <taxon>Coleofasciculales</taxon>
        <taxon>Coleofasciculaceae</taxon>
        <taxon>Funiculus</taxon>
    </lineage>
</organism>
<keyword evidence="4" id="KW-1185">Reference proteome</keyword>
<dbReference type="RefSeq" id="WP_190420481.1">
    <property type="nucleotide sequence ID" value="NZ_JAMPKK010000003.1"/>
</dbReference>
<feature type="domain" description="DUF1648" evidence="2">
    <location>
        <begin position="31"/>
        <end position="74"/>
    </location>
</feature>
<keyword evidence="1" id="KW-1133">Transmembrane helix</keyword>
<keyword evidence="1" id="KW-0472">Membrane</keyword>
<proteinExistence type="predicted"/>
<reference evidence="3 4" key="1">
    <citation type="submission" date="2022-04" db="EMBL/GenBank/DDBJ databases">
        <title>Positive selection, recombination, and allopatry shape intraspecific diversity of widespread and dominant cyanobacteria.</title>
        <authorList>
            <person name="Wei J."/>
            <person name="Shu W."/>
            <person name="Hu C."/>
        </authorList>
    </citation>
    <scope>NUCLEOTIDE SEQUENCE [LARGE SCALE GENOMIC DNA]</scope>
    <source>
        <strain evidence="3 4">GB2-A5</strain>
    </source>
</reference>
<accession>A0ABV0JKU5</accession>
<sequence>MTRNPSNQRPILTIARSPISWMLEIAAVAGIFCIIVITLQSWANLPNSIPIHFEMGGKPDATGSKKLIWLFPSLSILVYVAFTVLRKFPHTFNYIWGITEQNVAKQYQLAVNLLDWNKAEFMWILAFIEWQIIQVSLGHSAELSVDFFSVVMPLFLVTNGLYFWQAYQAR</sequence>
<evidence type="ECO:0000313" key="4">
    <source>
        <dbReference type="Proteomes" id="UP001442494"/>
    </source>
</evidence>
<evidence type="ECO:0000313" key="3">
    <source>
        <dbReference type="EMBL" id="MEP0863331.1"/>
    </source>
</evidence>
<name>A0ABV0JKU5_9CYAN</name>
<comment type="caution">
    <text evidence="3">The sequence shown here is derived from an EMBL/GenBank/DDBJ whole genome shotgun (WGS) entry which is preliminary data.</text>
</comment>
<dbReference type="InterPro" id="IPR012867">
    <property type="entry name" value="DUF1648"/>
</dbReference>
<protein>
    <submittedName>
        <fullName evidence="3">DUF1648 domain-containing protein</fullName>
    </submittedName>
</protein>
<evidence type="ECO:0000256" key="1">
    <source>
        <dbReference type="SAM" id="Phobius"/>
    </source>
</evidence>
<dbReference type="EMBL" id="JAMPKK010000003">
    <property type="protein sequence ID" value="MEP0863331.1"/>
    <property type="molecule type" value="Genomic_DNA"/>
</dbReference>
<dbReference type="Pfam" id="PF07853">
    <property type="entry name" value="DUF1648"/>
    <property type="match status" value="1"/>
</dbReference>
<gene>
    <name evidence="3" type="ORF">NDI37_02475</name>
</gene>
<evidence type="ECO:0000259" key="2">
    <source>
        <dbReference type="Pfam" id="PF07853"/>
    </source>
</evidence>
<keyword evidence="1" id="KW-0812">Transmembrane</keyword>